<dbReference type="AlphaFoldDB" id="A0A9D2LFL3"/>
<feature type="transmembrane region" description="Helical" evidence="2">
    <location>
        <begin position="311"/>
        <end position="330"/>
    </location>
</feature>
<feature type="transmembrane region" description="Helical" evidence="2">
    <location>
        <begin position="342"/>
        <end position="363"/>
    </location>
</feature>
<reference evidence="3" key="1">
    <citation type="journal article" date="2021" name="PeerJ">
        <title>Extensive microbial diversity within the chicken gut microbiome revealed by metagenomics and culture.</title>
        <authorList>
            <person name="Gilroy R."/>
            <person name="Ravi A."/>
            <person name="Getino M."/>
            <person name="Pursley I."/>
            <person name="Horton D.L."/>
            <person name="Alikhan N.F."/>
            <person name="Baker D."/>
            <person name="Gharbi K."/>
            <person name="Hall N."/>
            <person name="Watson M."/>
            <person name="Adriaenssens E.M."/>
            <person name="Foster-Nyarko E."/>
            <person name="Jarju S."/>
            <person name="Secka A."/>
            <person name="Antonio M."/>
            <person name="Oren A."/>
            <person name="Chaudhuri R.R."/>
            <person name="La Ragione R."/>
            <person name="Hildebrand F."/>
            <person name="Pallen M.J."/>
        </authorList>
    </citation>
    <scope>NUCLEOTIDE SEQUENCE</scope>
    <source>
        <strain evidence="3">ChiHjej13B12-24818</strain>
    </source>
</reference>
<keyword evidence="2" id="KW-1133">Transmembrane helix</keyword>
<evidence type="ECO:0000256" key="1">
    <source>
        <dbReference type="SAM" id="MobiDB-lite"/>
    </source>
</evidence>
<dbReference type="Proteomes" id="UP000823823">
    <property type="component" value="Unassembled WGS sequence"/>
</dbReference>
<evidence type="ECO:0000313" key="4">
    <source>
        <dbReference type="Proteomes" id="UP000823823"/>
    </source>
</evidence>
<evidence type="ECO:0000256" key="2">
    <source>
        <dbReference type="SAM" id="Phobius"/>
    </source>
</evidence>
<feature type="transmembrane region" description="Helical" evidence="2">
    <location>
        <begin position="120"/>
        <end position="138"/>
    </location>
</feature>
<protein>
    <submittedName>
        <fullName evidence="3">Uncharacterized protein</fullName>
    </submittedName>
</protein>
<accession>A0A9D2LFL3</accession>
<feature type="transmembrane region" description="Helical" evidence="2">
    <location>
        <begin position="418"/>
        <end position="437"/>
    </location>
</feature>
<keyword evidence="2" id="KW-0472">Membrane</keyword>
<dbReference type="InterPro" id="IPR046671">
    <property type="entry name" value="DUF6541"/>
</dbReference>
<organism evidence="3 4">
    <name type="scientific">Candidatus Brachybacterium merdavium</name>
    <dbReference type="NCBI Taxonomy" id="2838513"/>
    <lineage>
        <taxon>Bacteria</taxon>
        <taxon>Bacillati</taxon>
        <taxon>Actinomycetota</taxon>
        <taxon>Actinomycetes</taxon>
        <taxon>Micrococcales</taxon>
        <taxon>Dermabacteraceae</taxon>
        <taxon>Brachybacterium</taxon>
    </lineage>
</organism>
<evidence type="ECO:0000313" key="3">
    <source>
        <dbReference type="EMBL" id="HJB11380.1"/>
    </source>
</evidence>
<feature type="transmembrane region" description="Helical" evidence="2">
    <location>
        <begin position="491"/>
        <end position="511"/>
    </location>
</feature>
<gene>
    <name evidence="3" type="ORF">H9786_12780</name>
</gene>
<sequence length="660" mass="69054">MNWIIPLLVAWGVLTLPGWLLLRAAGARVPIQWGWAPPVTVLAIVALTGLYRLLGIPWHAVTVAAGVLVLVGALRALRRWRLGSGRRGEPGRAPSRTGASGADEPGGEEGRGLMPVRARGVVTAIAMAFGVLLVASAASRMGGIDTLNGSYDAFFHHSSIAFIRDSGDAFLTTALIDIYGEPTFYPVTWAVLAALLPFGTVASANAMMLATLAALPTAIAAMIASVLGPRRAAAAAAAAGAAASTLFLSTPAMALVMGLWPIVLGVLCLPVALASVIRLVDDPRGPLRLPAAAGHLAIIAGTALAHPSILFSLAVPGGVLLLVRGIGRVVRDDLPRRGMLQAVAALAGAGAFVVLSGTLLSGMHLTRPSRDPLAAVLRQILVDSPRIPVIESPIWPVAALWILAAIGAAVTMRRGEEIGIAAALGAVLTVLLGLSTQLDNPLAVALVNPWYGARERIAPLMMCLLLILVSRAVVALAAGRRGDRTAPWPGLVALAVLMLTVLLALVAPARLPLMGSLAYTNYGAQLSPYAPPEEREFIERTAADLPEDAVVLADPRDGATLYWSLGGVETVYPTMATPQTRDHQLIANYITRPDDRREICGALERIGPTHLYRDSSEFSGPSLDPEASAPWKGVHDIPDSALTLVSSQGPYALYELELPC</sequence>
<feature type="transmembrane region" description="Helical" evidence="2">
    <location>
        <begin position="259"/>
        <end position="280"/>
    </location>
</feature>
<feature type="transmembrane region" description="Helical" evidence="2">
    <location>
        <begin position="56"/>
        <end position="77"/>
    </location>
</feature>
<name>A0A9D2LFL3_9MICO</name>
<keyword evidence="2" id="KW-0812">Transmembrane</keyword>
<dbReference type="Pfam" id="PF20176">
    <property type="entry name" value="DUF6541"/>
    <property type="match status" value="1"/>
</dbReference>
<proteinExistence type="predicted"/>
<reference evidence="3" key="2">
    <citation type="submission" date="2021-04" db="EMBL/GenBank/DDBJ databases">
        <authorList>
            <person name="Gilroy R."/>
        </authorList>
    </citation>
    <scope>NUCLEOTIDE SEQUENCE</scope>
    <source>
        <strain evidence="3">ChiHjej13B12-24818</strain>
    </source>
</reference>
<comment type="caution">
    <text evidence="3">The sequence shown here is derived from an EMBL/GenBank/DDBJ whole genome shotgun (WGS) entry which is preliminary data.</text>
</comment>
<feature type="transmembrane region" description="Helical" evidence="2">
    <location>
        <begin position="457"/>
        <end position="479"/>
    </location>
</feature>
<feature type="transmembrane region" description="Helical" evidence="2">
    <location>
        <begin position="206"/>
        <end position="227"/>
    </location>
</feature>
<dbReference type="EMBL" id="DWZH01000100">
    <property type="protein sequence ID" value="HJB11380.1"/>
    <property type="molecule type" value="Genomic_DNA"/>
</dbReference>
<feature type="region of interest" description="Disordered" evidence="1">
    <location>
        <begin position="85"/>
        <end position="112"/>
    </location>
</feature>
<feature type="transmembrane region" description="Helical" evidence="2">
    <location>
        <begin position="394"/>
        <end position="411"/>
    </location>
</feature>